<protein>
    <submittedName>
        <fullName evidence="1">Uncharacterized protein</fullName>
    </submittedName>
</protein>
<organism evidence="1 2">
    <name type="scientific">Mesorhizobium sangaii</name>
    <dbReference type="NCBI Taxonomy" id="505389"/>
    <lineage>
        <taxon>Bacteria</taxon>
        <taxon>Pseudomonadati</taxon>
        <taxon>Pseudomonadota</taxon>
        <taxon>Alphaproteobacteria</taxon>
        <taxon>Hyphomicrobiales</taxon>
        <taxon>Phyllobacteriaceae</taxon>
        <taxon>Mesorhizobium</taxon>
    </lineage>
</organism>
<dbReference type="RefSeq" id="WP_184872130.1">
    <property type="nucleotide sequence ID" value="NZ_JACHEF010000001.1"/>
</dbReference>
<comment type="caution">
    <text evidence="1">The sequence shown here is derived from an EMBL/GenBank/DDBJ whole genome shotgun (WGS) entry which is preliminary data.</text>
</comment>
<evidence type="ECO:0000313" key="1">
    <source>
        <dbReference type="EMBL" id="MBB6409144.1"/>
    </source>
</evidence>
<keyword evidence="2" id="KW-1185">Reference proteome</keyword>
<gene>
    <name evidence="1" type="ORF">HNQ71_001788</name>
</gene>
<sequence length="96" mass="10964">MDHAIMERIRGRKMMPNMDWSSRRRFSVGRDVALGVAWPNRLAAARRQGCEATRLIAQGRVASSQLHVPRFKPRTVCDVASPLAMPPRMTKRENIH</sequence>
<dbReference type="Proteomes" id="UP000556329">
    <property type="component" value="Unassembled WGS sequence"/>
</dbReference>
<proteinExistence type="predicted"/>
<dbReference type="EMBL" id="JACHEF010000001">
    <property type="protein sequence ID" value="MBB6409144.1"/>
    <property type="molecule type" value="Genomic_DNA"/>
</dbReference>
<evidence type="ECO:0000313" key="2">
    <source>
        <dbReference type="Proteomes" id="UP000556329"/>
    </source>
</evidence>
<reference evidence="1 2" key="1">
    <citation type="submission" date="2020-08" db="EMBL/GenBank/DDBJ databases">
        <title>Genomic Encyclopedia of Type Strains, Phase IV (KMG-IV): sequencing the most valuable type-strain genomes for metagenomic binning, comparative biology and taxonomic classification.</title>
        <authorList>
            <person name="Goeker M."/>
        </authorList>
    </citation>
    <scope>NUCLEOTIDE SEQUENCE [LARGE SCALE GENOMIC DNA]</scope>
    <source>
        <strain evidence="1 2">DSM 100039</strain>
    </source>
</reference>
<accession>A0A841P1G1</accession>
<name>A0A841P1G1_9HYPH</name>
<dbReference type="AlphaFoldDB" id="A0A841P1G1"/>